<evidence type="ECO:0000313" key="3">
    <source>
        <dbReference type="Proteomes" id="UP001596207"/>
    </source>
</evidence>
<proteinExistence type="predicted"/>
<feature type="compositionally biased region" description="Basic and acidic residues" evidence="1">
    <location>
        <begin position="24"/>
        <end position="40"/>
    </location>
</feature>
<reference evidence="3" key="1">
    <citation type="journal article" date="2019" name="Int. J. Syst. Evol. Microbiol.">
        <title>The Global Catalogue of Microorganisms (GCM) 10K type strain sequencing project: providing services to taxonomists for standard genome sequencing and annotation.</title>
        <authorList>
            <consortium name="The Broad Institute Genomics Platform"/>
            <consortium name="The Broad Institute Genome Sequencing Center for Infectious Disease"/>
            <person name="Wu L."/>
            <person name="Ma J."/>
        </authorList>
    </citation>
    <scope>NUCLEOTIDE SEQUENCE [LARGE SCALE GENOMIC DNA]</scope>
    <source>
        <strain evidence="3">CGMCC 4.7173</strain>
    </source>
</reference>
<sequence>MPESVAPHPAAPPEDAPRPADPPAARDPERSKSEQSEPERAASGPAASGGAQADVETGQDAVEATQANAEATQANAGGGQARTEGQPGGSKDEPGGSAAEQKAGQDEGGQAEPRRSVARKVVGVVAALLAVGVVAALKFGLGGAVAAALDEDATAKAKAGDCLAELPDVAEGERKDARGAEVVACTSTEAVYTVVGRLDGQTEAQARTGEACEPFLQPGQAGYFFYNIKPGSTGYLLCLTRKAA</sequence>
<evidence type="ECO:0008006" key="4">
    <source>
        <dbReference type="Google" id="ProtNLM"/>
    </source>
</evidence>
<evidence type="ECO:0000313" key="2">
    <source>
        <dbReference type="EMBL" id="MFC5944329.1"/>
    </source>
</evidence>
<gene>
    <name evidence="2" type="ORF">ACFPZ4_23005</name>
</gene>
<name>A0ABW1HW63_9ACTN</name>
<dbReference type="EMBL" id="JBHSQQ010000178">
    <property type="protein sequence ID" value="MFC5944329.1"/>
    <property type="molecule type" value="Genomic_DNA"/>
</dbReference>
<accession>A0ABW1HW63</accession>
<feature type="compositionally biased region" description="Low complexity" evidence="1">
    <location>
        <begin position="63"/>
        <end position="75"/>
    </location>
</feature>
<comment type="caution">
    <text evidence="2">The sequence shown here is derived from an EMBL/GenBank/DDBJ whole genome shotgun (WGS) entry which is preliminary data.</text>
</comment>
<protein>
    <recommendedName>
        <fullName evidence="4">Porin</fullName>
    </recommendedName>
</protein>
<feature type="region of interest" description="Disordered" evidence="1">
    <location>
        <begin position="1"/>
        <end position="115"/>
    </location>
</feature>
<dbReference type="Proteomes" id="UP001596207">
    <property type="component" value="Unassembled WGS sequence"/>
</dbReference>
<feature type="compositionally biased region" description="Pro residues" evidence="1">
    <location>
        <begin position="9"/>
        <end position="22"/>
    </location>
</feature>
<keyword evidence="3" id="KW-1185">Reference proteome</keyword>
<organism evidence="2 3">
    <name type="scientific">Micromonospora harpali</name>
    <dbReference type="NCBI Taxonomy" id="1490225"/>
    <lineage>
        <taxon>Bacteria</taxon>
        <taxon>Bacillati</taxon>
        <taxon>Actinomycetota</taxon>
        <taxon>Actinomycetes</taxon>
        <taxon>Micromonosporales</taxon>
        <taxon>Micromonosporaceae</taxon>
        <taxon>Micromonospora</taxon>
    </lineage>
</organism>
<feature type="compositionally biased region" description="Low complexity" evidence="1">
    <location>
        <begin position="41"/>
        <end position="53"/>
    </location>
</feature>
<dbReference type="RefSeq" id="WP_353899400.1">
    <property type="nucleotide sequence ID" value="NZ_CP158970.1"/>
</dbReference>
<evidence type="ECO:0000256" key="1">
    <source>
        <dbReference type="SAM" id="MobiDB-lite"/>
    </source>
</evidence>